<proteinExistence type="predicted"/>
<keyword evidence="2" id="KW-0548">Nucleotidyltransferase</keyword>
<evidence type="ECO:0000313" key="3">
    <source>
        <dbReference type="Proteomes" id="UP000076584"/>
    </source>
</evidence>
<accession>A0A162P706</accession>
<keyword evidence="2" id="KW-0808">Transferase</keyword>
<evidence type="ECO:0000313" key="2">
    <source>
        <dbReference type="EMBL" id="KZL86765.1"/>
    </source>
</evidence>
<dbReference type="GO" id="GO:0003964">
    <property type="term" value="F:RNA-directed DNA polymerase activity"/>
    <property type="evidence" value="ECO:0007669"/>
    <property type="project" value="UniProtKB-KW"/>
</dbReference>
<dbReference type="Gene3D" id="2.40.50.40">
    <property type="match status" value="1"/>
</dbReference>
<comment type="caution">
    <text evidence="2">The sequence shown here is derived from an EMBL/GenBank/DDBJ whole genome shotgun (WGS) entry which is preliminary data.</text>
</comment>
<dbReference type="EMBL" id="LFIW01000377">
    <property type="protein sequence ID" value="KZL86765.1"/>
    <property type="molecule type" value="Genomic_DNA"/>
</dbReference>
<organism evidence="2 3">
    <name type="scientific">Colletotrichum incanum</name>
    <name type="common">Soybean anthracnose fungus</name>
    <dbReference type="NCBI Taxonomy" id="1573173"/>
    <lineage>
        <taxon>Eukaryota</taxon>
        <taxon>Fungi</taxon>
        <taxon>Dikarya</taxon>
        <taxon>Ascomycota</taxon>
        <taxon>Pezizomycotina</taxon>
        <taxon>Sordariomycetes</taxon>
        <taxon>Hypocreomycetidae</taxon>
        <taxon>Glomerellales</taxon>
        <taxon>Glomerellaceae</taxon>
        <taxon>Colletotrichum</taxon>
        <taxon>Colletotrichum spaethianum species complex</taxon>
    </lineage>
</organism>
<keyword evidence="3" id="KW-1185">Reference proteome</keyword>
<dbReference type="AlphaFoldDB" id="A0A162P706"/>
<keyword evidence="2" id="KW-0695">RNA-directed DNA polymerase</keyword>
<protein>
    <submittedName>
        <fullName evidence="2">Reverse transcriptase domain protein</fullName>
    </submittedName>
</protein>
<sequence>MYVVKGDASVDDTNEYLIRLMNSALQERHVEQGWLYNEPLVSNSFLEIAFVESPGIHYRTAWPNDYSFRAVNQGVDPNKSSVAVSTDLARLAERYHIRINELHRFMRFPSVRAVVRTLLIELERSEAQPGPQLDEDGIINSVDETIFNTSPPERKALLTQLTTPGADFADRALVLCLVKLYVNFESWNCWGFGSCGRRSIAKVLVAVVGLFCNAWVHAPTIDESWNRFSTSSPPPFLYHETIDTIESPLSQSLTPEIWFEWSLLYDPWIRRTNAAQVLHPDEDTTNISPGLVAEVSQPEPEKEGRVVVKYSKKRDEERWAFKAILDSRWAGKTSRTGLQYLIDWEYAEPTWQPARDLSGCDQWVIEFHRGNHGKPGPLLRLKSFL</sequence>
<reference evidence="2 3" key="1">
    <citation type="submission" date="2015-06" db="EMBL/GenBank/DDBJ databases">
        <title>Survival trade-offs in plant roots during colonization by closely related pathogenic and mutualistic fungi.</title>
        <authorList>
            <person name="Hacquard S."/>
            <person name="Kracher B."/>
            <person name="Hiruma K."/>
            <person name="Weinman A."/>
            <person name="Muench P."/>
            <person name="Garrido Oter R."/>
            <person name="Ver Loren van Themaat E."/>
            <person name="Dallerey J.-F."/>
            <person name="Damm U."/>
            <person name="Henrissat B."/>
            <person name="Lespinet O."/>
            <person name="Thon M."/>
            <person name="Kemen E."/>
            <person name="McHardy A.C."/>
            <person name="Schulze-Lefert P."/>
            <person name="O'Connell R.J."/>
        </authorList>
    </citation>
    <scope>NUCLEOTIDE SEQUENCE [LARGE SCALE GENOMIC DNA]</scope>
    <source>
        <strain evidence="2 3">MAFF 238704</strain>
    </source>
</reference>
<dbReference type="STRING" id="1573173.A0A162P706"/>
<gene>
    <name evidence="2" type="ORF">CI238_03281</name>
</gene>
<name>A0A162P706_COLIC</name>
<dbReference type="SUPFAM" id="SSF54160">
    <property type="entry name" value="Chromo domain-like"/>
    <property type="match status" value="1"/>
</dbReference>
<dbReference type="Proteomes" id="UP000076584">
    <property type="component" value="Unassembled WGS sequence"/>
</dbReference>
<dbReference type="InterPro" id="IPR016197">
    <property type="entry name" value="Chromo-like_dom_sf"/>
</dbReference>
<evidence type="ECO:0000256" key="1">
    <source>
        <dbReference type="ARBA" id="ARBA00011353"/>
    </source>
</evidence>
<comment type="subunit">
    <text evidence="1">Component of the NuA4 histone acetyltransferase complex.</text>
</comment>